<evidence type="ECO:0000256" key="1">
    <source>
        <dbReference type="RuleBase" id="RU004560"/>
    </source>
</evidence>
<dbReference type="RefSeq" id="XP_009220686.1">
    <property type="nucleotide sequence ID" value="XM_009222422.1"/>
</dbReference>
<sequence length="593" mass="65424">MGEGPVAAAASHHHLHHHHHHHRDRLPSHALAKPSPSLDSPSTMSPPPRRSSLGMLLRRSKSGDLKGKKAQAREAELQRQRDASIPKSPPRLPVLYNGAPAPELQTFGGDALRPDSIAIVSGHASPMADNHSMLSRPSYDPGSRSVVNVPLPVPPIPQGAWVDPYARTESMTHRGRYSYASSAVSTVNNPRRVRRRKDPTPFNILIVGTRGSGKTSFLEFLKTSLALPAKKRAKSTAADMDDFTPAPPPVGNFIPHFLETEIDGERIGLTLWDSEGLEKNVVDLQLREMSTFLESKFEDTFTEEMKVMRSPGAQDTHIHAVFLVLDPARLDRNIAAAKAQAPTGHNGKYVVQPRIVGGLDEDLDLQVLRTLQGKTTVIPVISKADTITTKHMDVLKRTVWDSLKKSNLDPLHALGFDEDDSSSPDSSRIDEEPEEDEDEEVPVQDGRITPTDEAQPQVLGEDGEDDGPSAGAASPASPASKLSKRDSIRRSRTQEELKDDEPPFIPMSIISPDIYEPDVVGRAFPWGFADPYDSAHCDFVRLKNSVFSDWRAELREASREQWYETWRTSRLKQRENGKGSGVRRYATTGGMGN</sequence>
<accession>J3NTM6</accession>
<protein>
    <submittedName>
        <fullName evidence="4">Septin</fullName>
    </submittedName>
</protein>
<feature type="compositionally biased region" description="Basic and acidic residues" evidence="2">
    <location>
        <begin position="483"/>
        <end position="496"/>
    </location>
</feature>
<feature type="compositionally biased region" description="Basic residues" evidence="2">
    <location>
        <begin position="11"/>
        <end position="24"/>
    </location>
</feature>
<dbReference type="EMBL" id="GL385396">
    <property type="protein sequence ID" value="EJT79541.1"/>
    <property type="molecule type" value="Genomic_DNA"/>
</dbReference>
<keyword evidence="1" id="KW-0547">Nucleotide-binding</keyword>
<comment type="similarity">
    <text evidence="1">Belongs to the TRAFAC class TrmE-Era-EngA-EngB-Septin-like GTPase superfamily. Septin GTPase family.</text>
</comment>
<evidence type="ECO:0000259" key="3">
    <source>
        <dbReference type="PROSITE" id="PS51719"/>
    </source>
</evidence>
<name>J3NTM6_GAET3</name>
<reference evidence="4" key="2">
    <citation type="submission" date="2010-07" db="EMBL/GenBank/DDBJ databases">
        <authorList>
            <consortium name="The Broad Institute Genome Sequencing Platform"/>
            <consortium name="Broad Institute Genome Sequencing Center for Infectious Disease"/>
            <person name="Ma L.-J."/>
            <person name="Dead R."/>
            <person name="Young S."/>
            <person name="Zeng Q."/>
            <person name="Koehrsen M."/>
            <person name="Alvarado L."/>
            <person name="Berlin A."/>
            <person name="Chapman S.B."/>
            <person name="Chen Z."/>
            <person name="Freedman E."/>
            <person name="Gellesch M."/>
            <person name="Goldberg J."/>
            <person name="Griggs A."/>
            <person name="Gujja S."/>
            <person name="Heilman E.R."/>
            <person name="Heiman D."/>
            <person name="Hepburn T."/>
            <person name="Howarth C."/>
            <person name="Jen D."/>
            <person name="Larson L."/>
            <person name="Mehta T."/>
            <person name="Neiman D."/>
            <person name="Pearson M."/>
            <person name="Roberts A."/>
            <person name="Saif S."/>
            <person name="Shea T."/>
            <person name="Shenoy N."/>
            <person name="Sisk P."/>
            <person name="Stolte C."/>
            <person name="Sykes S."/>
            <person name="Walk T."/>
            <person name="White J."/>
            <person name="Yandava C."/>
            <person name="Haas B."/>
            <person name="Nusbaum C."/>
            <person name="Birren B."/>
        </authorList>
    </citation>
    <scope>NUCLEOTIDE SEQUENCE</scope>
    <source>
        <strain evidence="4">R3-111a-1</strain>
    </source>
</reference>
<dbReference type="InterPro" id="IPR030379">
    <property type="entry name" value="G_SEPTIN_dom"/>
</dbReference>
<feature type="region of interest" description="Disordered" evidence="2">
    <location>
        <begin position="574"/>
        <end position="593"/>
    </location>
</feature>
<dbReference type="PANTHER" id="PTHR18884">
    <property type="entry name" value="SEPTIN"/>
    <property type="match status" value="1"/>
</dbReference>
<dbReference type="Gene3D" id="3.40.50.300">
    <property type="entry name" value="P-loop containing nucleotide triphosphate hydrolases"/>
    <property type="match status" value="1"/>
</dbReference>
<dbReference type="EnsemblFungi" id="EJT79541">
    <property type="protein sequence ID" value="EJT79541"/>
    <property type="gene ID" value="GGTG_04626"/>
</dbReference>
<organism evidence="4">
    <name type="scientific">Gaeumannomyces tritici (strain R3-111a-1)</name>
    <name type="common">Wheat and barley take-all root rot fungus</name>
    <name type="synonym">Gaeumannomyces graminis var. tritici</name>
    <dbReference type="NCBI Taxonomy" id="644352"/>
    <lineage>
        <taxon>Eukaryota</taxon>
        <taxon>Fungi</taxon>
        <taxon>Dikarya</taxon>
        <taxon>Ascomycota</taxon>
        <taxon>Pezizomycotina</taxon>
        <taxon>Sordariomycetes</taxon>
        <taxon>Sordariomycetidae</taxon>
        <taxon>Magnaporthales</taxon>
        <taxon>Magnaporthaceae</taxon>
        <taxon>Gaeumannomyces</taxon>
    </lineage>
</organism>
<evidence type="ECO:0000313" key="5">
    <source>
        <dbReference type="EnsemblFungi" id="EJT79541"/>
    </source>
</evidence>
<feature type="region of interest" description="Disordered" evidence="2">
    <location>
        <begin position="411"/>
        <end position="509"/>
    </location>
</feature>
<dbReference type="GeneID" id="20345084"/>
<dbReference type="eggNOG" id="KOG2655">
    <property type="taxonomic scope" value="Eukaryota"/>
</dbReference>
<feature type="region of interest" description="Disordered" evidence="2">
    <location>
        <begin position="1"/>
        <end position="91"/>
    </location>
</feature>
<dbReference type="PROSITE" id="PS51719">
    <property type="entry name" value="G_SEPTIN"/>
    <property type="match status" value="1"/>
</dbReference>
<dbReference type="VEuPathDB" id="FungiDB:GGTG_04626"/>
<proteinExistence type="inferred from homology"/>
<keyword evidence="6" id="KW-1185">Reference proteome</keyword>
<evidence type="ECO:0000313" key="4">
    <source>
        <dbReference type="EMBL" id="EJT79541.1"/>
    </source>
</evidence>
<dbReference type="SUPFAM" id="SSF52540">
    <property type="entry name" value="P-loop containing nucleoside triphosphate hydrolases"/>
    <property type="match status" value="1"/>
</dbReference>
<dbReference type="Proteomes" id="UP000006039">
    <property type="component" value="Unassembled WGS sequence"/>
</dbReference>
<feature type="domain" description="Septin-type G" evidence="3">
    <location>
        <begin position="198"/>
        <end position="573"/>
    </location>
</feature>
<evidence type="ECO:0000256" key="2">
    <source>
        <dbReference type="SAM" id="MobiDB-lite"/>
    </source>
</evidence>
<evidence type="ECO:0000313" key="6">
    <source>
        <dbReference type="Proteomes" id="UP000006039"/>
    </source>
</evidence>
<dbReference type="InterPro" id="IPR027417">
    <property type="entry name" value="P-loop_NTPase"/>
</dbReference>
<feature type="compositionally biased region" description="Acidic residues" evidence="2">
    <location>
        <begin position="431"/>
        <end position="442"/>
    </location>
</feature>
<dbReference type="Pfam" id="PF00735">
    <property type="entry name" value="Septin"/>
    <property type="match status" value="3"/>
</dbReference>
<dbReference type="AlphaFoldDB" id="J3NTM6"/>
<dbReference type="OrthoDB" id="5337438at2759"/>
<reference evidence="5" key="5">
    <citation type="submission" date="2018-04" db="UniProtKB">
        <authorList>
            <consortium name="EnsemblFungi"/>
        </authorList>
    </citation>
    <scope>IDENTIFICATION</scope>
    <source>
        <strain evidence="5">R3-111a-1</strain>
    </source>
</reference>
<reference evidence="6" key="1">
    <citation type="submission" date="2010-07" db="EMBL/GenBank/DDBJ databases">
        <title>The genome sequence of Gaeumannomyces graminis var. tritici strain R3-111a-1.</title>
        <authorList>
            <consortium name="The Broad Institute Genome Sequencing Platform"/>
            <person name="Ma L.-J."/>
            <person name="Dead R."/>
            <person name="Young S."/>
            <person name="Zeng Q."/>
            <person name="Koehrsen M."/>
            <person name="Alvarado L."/>
            <person name="Berlin A."/>
            <person name="Chapman S.B."/>
            <person name="Chen Z."/>
            <person name="Freedman E."/>
            <person name="Gellesch M."/>
            <person name="Goldberg J."/>
            <person name="Griggs A."/>
            <person name="Gujja S."/>
            <person name="Heilman E.R."/>
            <person name="Heiman D."/>
            <person name="Hepburn T."/>
            <person name="Howarth C."/>
            <person name="Jen D."/>
            <person name="Larson L."/>
            <person name="Mehta T."/>
            <person name="Neiman D."/>
            <person name="Pearson M."/>
            <person name="Roberts A."/>
            <person name="Saif S."/>
            <person name="Shea T."/>
            <person name="Shenoy N."/>
            <person name="Sisk P."/>
            <person name="Stolte C."/>
            <person name="Sykes S."/>
            <person name="Walk T."/>
            <person name="White J."/>
            <person name="Yandava C."/>
            <person name="Haas B."/>
            <person name="Nusbaum C."/>
            <person name="Birren B."/>
        </authorList>
    </citation>
    <scope>NUCLEOTIDE SEQUENCE [LARGE SCALE GENOMIC DNA]</scope>
    <source>
        <strain evidence="6">R3-111a-1</strain>
    </source>
</reference>
<feature type="compositionally biased region" description="Basic and acidic residues" evidence="2">
    <location>
        <begin position="61"/>
        <end position="84"/>
    </location>
</feature>
<dbReference type="HOGENOM" id="CLU_021805_1_0_1"/>
<reference evidence="4" key="3">
    <citation type="submission" date="2010-09" db="EMBL/GenBank/DDBJ databases">
        <title>Annotation of Gaeumannomyces graminis var. tritici R3-111a-1.</title>
        <authorList>
            <consortium name="The Broad Institute Genome Sequencing Platform"/>
            <person name="Ma L.-J."/>
            <person name="Dead R."/>
            <person name="Young S.K."/>
            <person name="Zeng Q."/>
            <person name="Gargeya S."/>
            <person name="Fitzgerald M."/>
            <person name="Haas B."/>
            <person name="Abouelleil A."/>
            <person name="Alvarado L."/>
            <person name="Arachchi H.M."/>
            <person name="Berlin A."/>
            <person name="Brown A."/>
            <person name="Chapman S.B."/>
            <person name="Chen Z."/>
            <person name="Dunbar C."/>
            <person name="Freedman E."/>
            <person name="Gearin G."/>
            <person name="Gellesch M."/>
            <person name="Goldberg J."/>
            <person name="Griggs A."/>
            <person name="Gujja S."/>
            <person name="Heiman D."/>
            <person name="Howarth C."/>
            <person name="Larson L."/>
            <person name="Lui A."/>
            <person name="MacDonald P.J.P."/>
            <person name="Mehta T."/>
            <person name="Montmayeur A."/>
            <person name="Murphy C."/>
            <person name="Neiman D."/>
            <person name="Pearson M."/>
            <person name="Priest M."/>
            <person name="Roberts A."/>
            <person name="Saif S."/>
            <person name="Shea T."/>
            <person name="Shenoy N."/>
            <person name="Sisk P."/>
            <person name="Stolte C."/>
            <person name="Sykes S."/>
            <person name="Yandava C."/>
            <person name="Wortman J."/>
            <person name="Nusbaum C."/>
            <person name="Birren B."/>
        </authorList>
    </citation>
    <scope>NUCLEOTIDE SEQUENCE</scope>
    <source>
        <strain evidence="4">R3-111a-1</strain>
    </source>
</reference>
<dbReference type="GO" id="GO:0005525">
    <property type="term" value="F:GTP binding"/>
    <property type="evidence" value="ECO:0007669"/>
    <property type="project" value="UniProtKB-KW"/>
</dbReference>
<dbReference type="FunFam" id="3.40.50.300:FF:001827">
    <property type="entry name" value="Septin"/>
    <property type="match status" value="1"/>
</dbReference>
<keyword evidence="1" id="KW-0342">GTP-binding</keyword>
<feature type="compositionally biased region" description="Low complexity" evidence="2">
    <location>
        <begin position="468"/>
        <end position="480"/>
    </location>
</feature>
<dbReference type="STRING" id="644352.J3NTM6"/>
<reference evidence="5" key="4">
    <citation type="journal article" date="2015" name="G3 (Bethesda)">
        <title>Genome sequences of three phytopathogenic species of the Magnaporthaceae family of fungi.</title>
        <authorList>
            <person name="Okagaki L.H."/>
            <person name="Nunes C.C."/>
            <person name="Sailsbery J."/>
            <person name="Clay B."/>
            <person name="Brown D."/>
            <person name="John T."/>
            <person name="Oh Y."/>
            <person name="Young N."/>
            <person name="Fitzgerald M."/>
            <person name="Haas B.J."/>
            <person name="Zeng Q."/>
            <person name="Young S."/>
            <person name="Adiconis X."/>
            <person name="Fan L."/>
            <person name="Levin J.Z."/>
            <person name="Mitchell T.K."/>
            <person name="Okubara P.A."/>
            <person name="Farman M.L."/>
            <person name="Kohn L.M."/>
            <person name="Birren B."/>
            <person name="Ma L.-J."/>
            <person name="Dean R.A."/>
        </authorList>
    </citation>
    <scope>NUCLEOTIDE SEQUENCE</scope>
    <source>
        <strain evidence="5">R3-111a-1</strain>
    </source>
</reference>
<gene>
    <name evidence="5" type="primary">20345084</name>
    <name evidence="4" type="ORF">GGTG_04626</name>
</gene>